<dbReference type="HOGENOM" id="CLU_1379740_0_0_1"/>
<reference evidence="2" key="1">
    <citation type="submission" date="2011-08" db="EMBL/GenBank/DDBJ databases">
        <authorList>
            <person name="Rombauts S."/>
        </authorList>
    </citation>
    <scope>NUCLEOTIDE SEQUENCE</scope>
    <source>
        <strain evidence="2">London</strain>
    </source>
</reference>
<accession>T1KN29</accession>
<organism evidence="1 2">
    <name type="scientific">Tetranychus urticae</name>
    <name type="common">Two-spotted spider mite</name>
    <dbReference type="NCBI Taxonomy" id="32264"/>
    <lineage>
        <taxon>Eukaryota</taxon>
        <taxon>Metazoa</taxon>
        <taxon>Ecdysozoa</taxon>
        <taxon>Arthropoda</taxon>
        <taxon>Chelicerata</taxon>
        <taxon>Arachnida</taxon>
        <taxon>Acari</taxon>
        <taxon>Acariformes</taxon>
        <taxon>Trombidiformes</taxon>
        <taxon>Prostigmata</taxon>
        <taxon>Eleutherengona</taxon>
        <taxon>Raphignathae</taxon>
        <taxon>Tetranychoidea</taxon>
        <taxon>Tetranychidae</taxon>
        <taxon>Tetranychus</taxon>
    </lineage>
</organism>
<dbReference type="EnsemblMetazoa" id="tetur15g03770.1">
    <property type="protein sequence ID" value="tetur15g03770.1"/>
    <property type="gene ID" value="tetur15g03770"/>
</dbReference>
<evidence type="ECO:0000313" key="2">
    <source>
        <dbReference type="Proteomes" id="UP000015104"/>
    </source>
</evidence>
<dbReference type="AlphaFoldDB" id="T1KN29"/>
<dbReference type="Proteomes" id="UP000015104">
    <property type="component" value="Unassembled WGS sequence"/>
</dbReference>
<proteinExistence type="predicted"/>
<evidence type="ECO:0000313" key="1">
    <source>
        <dbReference type="EnsemblMetazoa" id="tetur15g03770.1"/>
    </source>
</evidence>
<reference evidence="1" key="2">
    <citation type="submission" date="2015-06" db="UniProtKB">
        <authorList>
            <consortium name="EnsemblMetazoa"/>
        </authorList>
    </citation>
    <scope>IDENTIFICATION</scope>
</reference>
<name>T1KN29_TETUR</name>
<sequence>MSRKEKQHLTVLYGQGLCRANGANFQIRINRIEVQEQNPVVQALNPRVVLAGLPKSVGPISALKARVLSRMNGREVTPSVIACVAYPFDDLSTFWTTKEKSRKSSIIECVSNGLVAGTYGTALTLRNRLLGLVLSSSPLETQLVQPLLESELYMEASEIFMEFNVEQYFYSPCVWRIRMLAEIGYNTYQVDRYLRTRG</sequence>
<protein>
    <submittedName>
        <fullName evidence="1">Uncharacterized protein</fullName>
    </submittedName>
</protein>
<dbReference type="EMBL" id="CAEY01000249">
    <property type="status" value="NOT_ANNOTATED_CDS"/>
    <property type="molecule type" value="Genomic_DNA"/>
</dbReference>
<keyword evidence="2" id="KW-1185">Reference proteome</keyword>